<dbReference type="EMBL" id="MWPV01000002">
    <property type="protein sequence ID" value="OUL58697.1"/>
    <property type="molecule type" value="Genomic_DNA"/>
</dbReference>
<keyword evidence="1" id="KW-0472">Membrane</keyword>
<dbReference type="InterPro" id="IPR052529">
    <property type="entry name" value="Bact_Transport_Assoc"/>
</dbReference>
<name>A0A244CSV3_PSEDV</name>
<feature type="transmembrane region" description="Helical" evidence="1">
    <location>
        <begin position="12"/>
        <end position="36"/>
    </location>
</feature>
<protein>
    <recommendedName>
        <fullName evidence="2">DUF418 domain-containing protein</fullName>
    </recommendedName>
</protein>
<feature type="transmembrane region" description="Helical" evidence="1">
    <location>
        <begin position="117"/>
        <end position="134"/>
    </location>
</feature>
<feature type="domain" description="DUF418" evidence="2">
    <location>
        <begin position="239"/>
        <end position="387"/>
    </location>
</feature>
<evidence type="ECO:0000256" key="1">
    <source>
        <dbReference type="SAM" id="Phobius"/>
    </source>
</evidence>
<evidence type="ECO:0000313" key="4">
    <source>
        <dbReference type="Proteomes" id="UP000194841"/>
    </source>
</evidence>
<feature type="transmembrane region" description="Helical" evidence="1">
    <location>
        <begin position="320"/>
        <end position="342"/>
    </location>
</feature>
<keyword evidence="1" id="KW-0812">Transmembrane</keyword>
<accession>A0A244CSV3</accession>
<feature type="transmembrane region" description="Helical" evidence="1">
    <location>
        <begin position="349"/>
        <end position="371"/>
    </location>
</feature>
<organism evidence="3 4">
    <name type="scientific">Pseudoalteromonas ulvae</name>
    <dbReference type="NCBI Taxonomy" id="107327"/>
    <lineage>
        <taxon>Bacteria</taxon>
        <taxon>Pseudomonadati</taxon>
        <taxon>Pseudomonadota</taxon>
        <taxon>Gammaproteobacteria</taxon>
        <taxon>Alteromonadales</taxon>
        <taxon>Pseudoalteromonadaceae</taxon>
        <taxon>Pseudoalteromonas</taxon>
    </lineage>
</organism>
<comment type="caution">
    <text evidence="3">The sequence shown here is derived from an EMBL/GenBank/DDBJ whole genome shotgun (WGS) entry which is preliminary data.</text>
</comment>
<feature type="transmembrane region" description="Helical" evidence="1">
    <location>
        <begin position="206"/>
        <end position="224"/>
    </location>
</feature>
<gene>
    <name evidence="3" type="ORF">B1199_08565</name>
</gene>
<dbReference type="AlphaFoldDB" id="A0A244CSV3"/>
<dbReference type="Pfam" id="PF04235">
    <property type="entry name" value="DUF418"/>
    <property type="match status" value="1"/>
</dbReference>
<keyword evidence="4" id="KW-1185">Reference proteome</keyword>
<dbReference type="InterPro" id="IPR007349">
    <property type="entry name" value="DUF418"/>
</dbReference>
<proteinExistence type="predicted"/>
<feature type="transmembrane region" description="Helical" evidence="1">
    <location>
        <begin position="56"/>
        <end position="77"/>
    </location>
</feature>
<sequence length="408" mass="47354">MTVVQVRLPLLDVFRGFAIFGIFFINITIMHCLFINQDAYFSHYQDPVSQVINRVLQLFFYNKFFPIFSFLFGFGLATQMLKKRQNKQAYIGFFSRRMLILLIFGLLHIHFLWSGDVLHLYAILGFLCLFLIHLKKKALIWMAVVLLSFPFYEQLSEFIIQAFPVQLDAALERYSEQGIIDVLRHGNYHAVINLHWHEYLANLPMLLFYLAPIALSMFLLGIAAGKSTLSLGSPQWVSHFQKTVISVAVIGVCYKVCFLFLLPGTALYTHDILRPLWFKLMFLSDITLGLCYLWGLAWLWHRALIQRLLMPLSYIGRMALTNYLLHSVVGLFLFTHLGLGLYQTLSPAACFAIALAVFFLQACSSAFWLRYFQYGPCEWLWRCGSYGTYFNLRRIKSNKPFVENNRAQ</sequence>
<dbReference type="OrthoDB" id="9807744at2"/>
<feature type="transmembrane region" description="Helical" evidence="1">
    <location>
        <begin position="280"/>
        <end position="300"/>
    </location>
</feature>
<evidence type="ECO:0000259" key="2">
    <source>
        <dbReference type="Pfam" id="PF04235"/>
    </source>
</evidence>
<evidence type="ECO:0000313" key="3">
    <source>
        <dbReference type="EMBL" id="OUL58697.1"/>
    </source>
</evidence>
<dbReference type="PANTHER" id="PTHR30590:SF2">
    <property type="entry name" value="INNER MEMBRANE PROTEIN"/>
    <property type="match status" value="1"/>
</dbReference>
<dbReference type="PANTHER" id="PTHR30590">
    <property type="entry name" value="INNER MEMBRANE PROTEIN"/>
    <property type="match status" value="1"/>
</dbReference>
<reference evidence="3 4" key="1">
    <citation type="submission" date="2017-02" db="EMBL/GenBank/DDBJ databases">
        <title>Pseudoalteromonas ulvae TC14 Genome.</title>
        <authorList>
            <person name="Molmeret M."/>
        </authorList>
    </citation>
    <scope>NUCLEOTIDE SEQUENCE [LARGE SCALE GENOMIC DNA]</scope>
    <source>
        <strain evidence="3">TC14</strain>
    </source>
</reference>
<feature type="transmembrane region" description="Helical" evidence="1">
    <location>
        <begin position="244"/>
        <end position="268"/>
    </location>
</feature>
<keyword evidence="1" id="KW-1133">Transmembrane helix</keyword>
<dbReference type="Proteomes" id="UP000194841">
    <property type="component" value="Unassembled WGS sequence"/>
</dbReference>
<feature type="transmembrane region" description="Helical" evidence="1">
    <location>
        <begin position="89"/>
        <end position="111"/>
    </location>
</feature>